<name>A0AA46AKA5_9CLOT</name>
<evidence type="ECO:0000256" key="3">
    <source>
        <dbReference type="PROSITE-ProRule" id="PRU01091"/>
    </source>
</evidence>
<dbReference type="SUPFAM" id="SSF46894">
    <property type="entry name" value="C-terminal effector domain of the bipartite response regulators"/>
    <property type="match status" value="1"/>
</dbReference>
<dbReference type="InterPro" id="IPR016032">
    <property type="entry name" value="Sig_transdc_resp-reg_C-effctor"/>
</dbReference>
<organism evidence="5 6">
    <name type="scientific">Anoxynatronum buryatiense</name>
    <dbReference type="NCBI Taxonomy" id="489973"/>
    <lineage>
        <taxon>Bacteria</taxon>
        <taxon>Bacillati</taxon>
        <taxon>Bacillota</taxon>
        <taxon>Clostridia</taxon>
        <taxon>Eubacteriales</taxon>
        <taxon>Clostridiaceae</taxon>
        <taxon>Anoxynatronum</taxon>
    </lineage>
</organism>
<dbReference type="Gene3D" id="3.30.70.270">
    <property type="match status" value="1"/>
</dbReference>
<dbReference type="RefSeq" id="WP_283410453.1">
    <property type="nucleotide sequence ID" value="NZ_FXUF01000016.1"/>
</dbReference>
<gene>
    <name evidence="5" type="ORF">SAMN06296020_11638</name>
</gene>
<dbReference type="InterPro" id="IPR000160">
    <property type="entry name" value="GGDEF_dom"/>
</dbReference>
<keyword evidence="2 3" id="KW-0238">DNA-binding</keyword>
<dbReference type="SMART" id="SM01043">
    <property type="entry name" value="BTAD"/>
    <property type="match status" value="1"/>
</dbReference>
<dbReference type="Gene3D" id="1.10.10.10">
    <property type="entry name" value="Winged helix-like DNA-binding domain superfamily/Winged helix DNA-binding domain"/>
    <property type="match status" value="1"/>
</dbReference>
<reference evidence="5" key="1">
    <citation type="submission" date="2017-05" db="EMBL/GenBank/DDBJ databases">
        <authorList>
            <person name="Varghese N."/>
            <person name="Submissions S."/>
        </authorList>
    </citation>
    <scope>NUCLEOTIDE SEQUENCE</scope>
    <source>
        <strain evidence="5">Su22</strain>
    </source>
</reference>
<dbReference type="SUPFAM" id="SSF48452">
    <property type="entry name" value="TPR-like"/>
    <property type="match status" value="1"/>
</dbReference>
<evidence type="ECO:0000259" key="4">
    <source>
        <dbReference type="PROSITE" id="PS51755"/>
    </source>
</evidence>
<dbReference type="GO" id="GO:0003677">
    <property type="term" value="F:DNA binding"/>
    <property type="evidence" value="ECO:0007669"/>
    <property type="project" value="UniProtKB-UniRule"/>
</dbReference>
<dbReference type="Pfam" id="PF00486">
    <property type="entry name" value="Trans_reg_C"/>
    <property type="match status" value="1"/>
</dbReference>
<dbReference type="InterPro" id="IPR029787">
    <property type="entry name" value="Nucleotide_cyclase"/>
</dbReference>
<dbReference type="InterPro" id="IPR036388">
    <property type="entry name" value="WH-like_DNA-bd_sf"/>
</dbReference>
<dbReference type="Pfam" id="PF00990">
    <property type="entry name" value="GGDEF"/>
    <property type="match status" value="1"/>
</dbReference>
<dbReference type="GO" id="GO:0006355">
    <property type="term" value="P:regulation of DNA-templated transcription"/>
    <property type="evidence" value="ECO:0007669"/>
    <property type="project" value="InterPro"/>
</dbReference>
<dbReference type="PANTHER" id="PTHR35807">
    <property type="entry name" value="TRANSCRIPTIONAL REGULATOR REDD-RELATED"/>
    <property type="match status" value="1"/>
</dbReference>
<proteinExistence type="inferred from homology"/>
<evidence type="ECO:0000313" key="5">
    <source>
        <dbReference type="EMBL" id="SMP68012.1"/>
    </source>
</evidence>
<feature type="domain" description="OmpR/PhoB-type" evidence="4">
    <location>
        <begin position="14"/>
        <end position="116"/>
    </location>
</feature>
<evidence type="ECO:0000313" key="6">
    <source>
        <dbReference type="Proteomes" id="UP001158066"/>
    </source>
</evidence>
<dbReference type="Proteomes" id="UP001158066">
    <property type="component" value="Unassembled WGS sequence"/>
</dbReference>
<keyword evidence="6" id="KW-1185">Reference proteome</keyword>
<comment type="caution">
    <text evidence="5">The sequence shown here is derived from an EMBL/GenBank/DDBJ whole genome shotgun (WGS) entry which is preliminary data.</text>
</comment>
<protein>
    <submittedName>
        <fullName evidence="5">DNA-binding transcriptional activator of the SARP family</fullName>
    </submittedName>
</protein>
<comment type="similarity">
    <text evidence="1">Belongs to the AfsR/DnrI/RedD regulatory family.</text>
</comment>
<dbReference type="InterPro" id="IPR001867">
    <property type="entry name" value="OmpR/PhoB-type_DNA-bd"/>
</dbReference>
<dbReference type="InterPro" id="IPR011990">
    <property type="entry name" value="TPR-like_helical_dom_sf"/>
</dbReference>
<feature type="DNA-binding region" description="OmpR/PhoB-type" evidence="3">
    <location>
        <begin position="14"/>
        <end position="116"/>
    </location>
</feature>
<accession>A0AA46AKA5</accession>
<dbReference type="EMBL" id="FXUF01000016">
    <property type="protein sequence ID" value="SMP68012.1"/>
    <property type="molecule type" value="Genomic_DNA"/>
</dbReference>
<dbReference type="AlphaFoldDB" id="A0AA46AKA5"/>
<sequence length="426" mass="49163">MNHAVTDEPTAKDQSVITIKTLGCFDVEKNRQSLVEASPGSRKLWELFKFMLTHRQRSFTPEALLDGLWASEDYNDPRSTLRRQMHRLRQILEENENSQASYMSIVYVNGYYRWNPEVDARVDVDIFESSVQLGEALQHEHPEKALLHYQKALSMYHGDYLPECTDQQWVFPVRSHYRRQYLKAVLSSTGLLMELGQFAEVLRICEKAIELDVYEEEFHLRLMESLLQLGERKQALTHYEYITGFYYQELGLKPTPALKSLYKRMLSTQPTLDSMDALHADLDGIDPLENAYFCNPDVFRSIYELERRRSERSGAQAMVGMVTMSHPSSASHGKQQQRMQALQQHLLHQLRKGDTITRWNDSQFLVLLPGLNTETMEAVLQRVIQKFPRETPDDLTRIKTHCHLILPPAQLPPGGFAAASPSSFAD</sequence>
<evidence type="ECO:0000256" key="2">
    <source>
        <dbReference type="ARBA" id="ARBA00023125"/>
    </source>
</evidence>
<dbReference type="Gene3D" id="1.25.40.10">
    <property type="entry name" value="Tetratricopeptide repeat domain"/>
    <property type="match status" value="1"/>
</dbReference>
<dbReference type="InterPro" id="IPR005158">
    <property type="entry name" value="BTAD"/>
</dbReference>
<evidence type="ECO:0000256" key="1">
    <source>
        <dbReference type="ARBA" id="ARBA00005820"/>
    </source>
</evidence>
<dbReference type="SUPFAM" id="SSF55073">
    <property type="entry name" value="Nucleotide cyclase"/>
    <property type="match status" value="1"/>
</dbReference>
<dbReference type="GO" id="GO:0000160">
    <property type="term" value="P:phosphorelay signal transduction system"/>
    <property type="evidence" value="ECO:0007669"/>
    <property type="project" value="InterPro"/>
</dbReference>
<dbReference type="PROSITE" id="PS51755">
    <property type="entry name" value="OMPR_PHOB"/>
    <property type="match status" value="1"/>
</dbReference>
<dbReference type="Pfam" id="PF03704">
    <property type="entry name" value="BTAD"/>
    <property type="match status" value="1"/>
</dbReference>
<dbReference type="InterPro" id="IPR051677">
    <property type="entry name" value="AfsR-DnrI-RedD_regulator"/>
</dbReference>
<dbReference type="InterPro" id="IPR043128">
    <property type="entry name" value="Rev_trsase/Diguanyl_cyclase"/>
</dbReference>